<evidence type="ECO:0000256" key="3">
    <source>
        <dbReference type="ARBA" id="ARBA00022527"/>
    </source>
</evidence>
<feature type="region of interest" description="Disordered" evidence="18">
    <location>
        <begin position="69"/>
        <end position="102"/>
    </location>
</feature>
<dbReference type="FunFam" id="1.10.510.10:FF:000198">
    <property type="entry name" value="receptor protein kinase TMK1"/>
    <property type="match status" value="1"/>
</dbReference>
<dbReference type="PROSITE" id="PS00108">
    <property type="entry name" value="PROTEIN_KINASE_ST"/>
    <property type="match status" value="1"/>
</dbReference>
<keyword evidence="5" id="KW-0808">Transferase</keyword>
<keyword evidence="8" id="KW-0677">Repeat</keyword>
<dbReference type="PROSITE" id="PS50011">
    <property type="entry name" value="PROTEIN_KINASE_DOM"/>
    <property type="match status" value="1"/>
</dbReference>
<evidence type="ECO:0000256" key="4">
    <source>
        <dbReference type="ARBA" id="ARBA00022614"/>
    </source>
</evidence>
<keyword evidence="14" id="KW-1015">Disulfide bond</keyword>
<dbReference type="SMART" id="SM00220">
    <property type="entry name" value="S_TKc"/>
    <property type="match status" value="1"/>
</dbReference>
<dbReference type="Gene3D" id="1.10.510.10">
    <property type="entry name" value="Transferase(Phosphotransferase) domain 1"/>
    <property type="match status" value="1"/>
</dbReference>
<keyword evidence="11 17" id="KW-0067">ATP-binding</keyword>
<evidence type="ECO:0000256" key="9">
    <source>
        <dbReference type="ARBA" id="ARBA00022741"/>
    </source>
</evidence>
<dbReference type="PANTHER" id="PTHR47986">
    <property type="entry name" value="OSJNBA0070M12.3 PROTEIN"/>
    <property type="match status" value="1"/>
</dbReference>
<dbReference type="InterPro" id="IPR032675">
    <property type="entry name" value="LRR_dom_sf"/>
</dbReference>
<accession>A0ABD0UWG1</accession>
<evidence type="ECO:0000256" key="2">
    <source>
        <dbReference type="ARBA" id="ARBA00008684"/>
    </source>
</evidence>
<feature type="region of interest" description="Disordered" evidence="18">
    <location>
        <begin position="553"/>
        <end position="575"/>
    </location>
</feature>
<dbReference type="FunFam" id="3.80.10.10:FF:000129">
    <property type="entry name" value="Leucine-rich repeat receptor-like kinase"/>
    <property type="match status" value="1"/>
</dbReference>
<feature type="transmembrane region" description="Helical" evidence="19">
    <location>
        <begin position="112"/>
        <end position="135"/>
    </location>
</feature>
<dbReference type="Pfam" id="PF13855">
    <property type="entry name" value="LRR_8"/>
    <property type="match status" value="1"/>
</dbReference>
<evidence type="ECO:0000256" key="15">
    <source>
        <dbReference type="ARBA" id="ARBA00023170"/>
    </source>
</evidence>
<evidence type="ECO:0000256" key="11">
    <source>
        <dbReference type="ARBA" id="ARBA00022840"/>
    </source>
</evidence>
<keyword evidence="15" id="KW-0675">Receptor</keyword>
<organism evidence="21 22">
    <name type="scientific">Dendrobium thyrsiflorum</name>
    <name type="common">Pinecone-like raceme dendrobium</name>
    <name type="synonym">Orchid</name>
    <dbReference type="NCBI Taxonomy" id="117978"/>
    <lineage>
        <taxon>Eukaryota</taxon>
        <taxon>Viridiplantae</taxon>
        <taxon>Streptophyta</taxon>
        <taxon>Embryophyta</taxon>
        <taxon>Tracheophyta</taxon>
        <taxon>Spermatophyta</taxon>
        <taxon>Magnoliopsida</taxon>
        <taxon>Liliopsida</taxon>
        <taxon>Asparagales</taxon>
        <taxon>Orchidaceae</taxon>
        <taxon>Epidendroideae</taxon>
        <taxon>Malaxideae</taxon>
        <taxon>Dendrobiinae</taxon>
        <taxon>Dendrobium</taxon>
    </lineage>
</organism>
<comment type="similarity">
    <text evidence="2">Belongs to the protein kinase superfamily. Ser/Thr protein kinase family.</text>
</comment>
<keyword evidence="16" id="KW-0325">Glycoprotein</keyword>
<comment type="subcellular location">
    <subcellularLocation>
        <location evidence="1">Cell membrane</location>
        <topology evidence="1">Single-pass membrane protein</topology>
    </subcellularLocation>
</comment>
<dbReference type="InterPro" id="IPR011009">
    <property type="entry name" value="Kinase-like_dom_sf"/>
</dbReference>
<evidence type="ECO:0000313" key="21">
    <source>
        <dbReference type="EMBL" id="KAL0917162.1"/>
    </source>
</evidence>
<name>A0ABD0UWG1_DENTH</name>
<evidence type="ECO:0000256" key="16">
    <source>
        <dbReference type="ARBA" id="ARBA00023180"/>
    </source>
</evidence>
<keyword evidence="13 19" id="KW-0472">Membrane</keyword>
<keyword evidence="4" id="KW-0433">Leucine-rich repeat</keyword>
<evidence type="ECO:0000256" key="13">
    <source>
        <dbReference type="ARBA" id="ARBA00023136"/>
    </source>
</evidence>
<keyword evidence="3" id="KW-0723">Serine/threonine-protein kinase</keyword>
<evidence type="ECO:0000256" key="18">
    <source>
        <dbReference type="SAM" id="MobiDB-lite"/>
    </source>
</evidence>
<feature type="domain" description="Protein kinase" evidence="20">
    <location>
        <begin position="218"/>
        <end position="501"/>
    </location>
</feature>
<evidence type="ECO:0000256" key="1">
    <source>
        <dbReference type="ARBA" id="ARBA00004162"/>
    </source>
</evidence>
<dbReference type="InterPro" id="IPR008271">
    <property type="entry name" value="Ser/Thr_kinase_AS"/>
</dbReference>
<feature type="binding site" evidence="17">
    <location>
        <position position="246"/>
    </location>
    <ligand>
        <name>ATP</name>
        <dbReference type="ChEBI" id="CHEBI:30616"/>
    </ligand>
</feature>
<dbReference type="Gene3D" id="3.30.200.20">
    <property type="entry name" value="Phosphorylase Kinase, domain 1"/>
    <property type="match status" value="1"/>
</dbReference>
<evidence type="ECO:0000256" key="19">
    <source>
        <dbReference type="SAM" id="Phobius"/>
    </source>
</evidence>
<feature type="compositionally biased region" description="Polar residues" evidence="18">
    <location>
        <begin position="84"/>
        <end position="94"/>
    </location>
</feature>
<evidence type="ECO:0000256" key="5">
    <source>
        <dbReference type="ARBA" id="ARBA00022679"/>
    </source>
</evidence>
<keyword evidence="9 17" id="KW-0547">Nucleotide-binding</keyword>
<reference evidence="21 22" key="1">
    <citation type="journal article" date="2024" name="Plant Biotechnol. J.">
        <title>Dendrobium thyrsiflorum genome and its molecular insights into genes involved in important horticultural traits.</title>
        <authorList>
            <person name="Chen B."/>
            <person name="Wang J.Y."/>
            <person name="Zheng P.J."/>
            <person name="Li K.L."/>
            <person name="Liang Y.M."/>
            <person name="Chen X.F."/>
            <person name="Zhang C."/>
            <person name="Zhao X."/>
            <person name="He X."/>
            <person name="Zhang G.Q."/>
            <person name="Liu Z.J."/>
            <person name="Xu Q."/>
        </authorList>
    </citation>
    <scope>NUCLEOTIDE SEQUENCE [LARGE SCALE GENOMIC DNA]</scope>
    <source>
        <strain evidence="21">GZMU011</strain>
    </source>
</reference>
<sequence length="575" mass="62300">MELNGTISPDFAKLPALQKLLLSNNNLTGAIPSTLTSLASLKELDVSDNSLYGKVPSFAKNVLLETQGNPNIGKDIPTPGSGGAPSSDNVPGSTGSNGGADKGTASSSSVGIIIGSVLAVLFAISLFAFLGLCYYKRKKQHFHRVQSPNTTVIHPRHSGSDPETVKITVAAAGPSTNTGAAERENYSQARNPPSDVQVVEAGNMVISIQVLRNVTNNFSEENVLGRGGFGTVYRGELHDGTKIAVKRMESGVMGSKGLNEFKSEIAVLTKVRHRNLVSLLGYCLDGNERLLVYEYMPQGTLSRHLFGWKEEGLKPLEWKKRLSIALDVARGVEYLHSLAHQSFIHRDLKPSNILLGDDMKAKVSDFGLVRLADGKGCSVETKLAGTFGYLAPEYAVTGRVTTKSDVFSFGVILMELITGRKALDETQPEESIHLVTWFRRMQLNKETNFHKSVVDPIIYSADDEETLASITTVAELAGHCCVREPHQRPDMGHAVNVLSTLSEIWKPSDPNMEESYGIDLDMTLPQALKRWQEFEDGDGATSSSSSFFAGIDSTHTSIPTRPPGFADSFTSVDGR</sequence>
<keyword evidence="7" id="KW-0732">Signal</keyword>
<dbReference type="GO" id="GO:0005524">
    <property type="term" value="F:ATP binding"/>
    <property type="evidence" value="ECO:0007669"/>
    <property type="project" value="UniProtKB-UniRule"/>
</dbReference>
<evidence type="ECO:0000259" key="20">
    <source>
        <dbReference type="PROSITE" id="PS50011"/>
    </source>
</evidence>
<keyword evidence="10" id="KW-0418">Kinase</keyword>
<dbReference type="EMBL" id="JANQDX010000010">
    <property type="protein sequence ID" value="KAL0917162.1"/>
    <property type="molecule type" value="Genomic_DNA"/>
</dbReference>
<dbReference type="GO" id="GO:0004674">
    <property type="term" value="F:protein serine/threonine kinase activity"/>
    <property type="evidence" value="ECO:0007669"/>
    <property type="project" value="UniProtKB-KW"/>
</dbReference>
<dbReference type="CDD" id="cd14066">
    <property type="entry name" value="STKc_IRAK"/>
    <property type="match status" value="1"/>
</dbReference>
<dbReference type="SUPFAM" id="SSF52058">
    <property type="entry name" value="L domain-like"/>
    <property type="match status" value="1"/>
</dbReference>
<dbReference type="AlphaFoldDB" id="A0ABD0UWG1"/>
<evidence type="ECO:0000256" key="7">
    <source>
        <dbReference type="ARBA" id="ARBA00022729"/>
    </source>
</evidence>
<dbReference type="InterPro" id="IPR001245">
    <property type="entry name" value="Ser-Thr/Tyr_kinase_cat_dom"/>
</dbReference>
<proteinExistence type="inferred from homology"/>
<evidence type="ECO:0000256" key="8">
    <source>
        <dbReference type="ARBA" id="ARBA00022737"/>
    </source>
</evidence>
<dbReference type="SUPFAM" id="SSF56112">
    <property type="entry name" value="Protein kinase-like (PK-like)"/>
    <property type="match status" value="1"/>
</dbReference>
<keyword evidence="12 19" id="KW-1133">Transmembrane helix</keyword>
<dbReference type="InterPro" id="IPR052422">
    <property type="entry name" value="Auxin_Ser/Thr_Kinase"/>
</dbReference>
<dbReference type="InterPro" id="IPR017441">
    <property type="entry name" value="Protein_kinase_ATP_BS"/>
</dbReference>
<keyword evidence="22" id="KW-1185">Reference proteome</keyword>
<dbReference type="Proteomes" id="UP001552299">
    <property type="component" value="Unassembled WGS sequence"/>
</dbReference>
<evidence type="ECO:0000313" key="22">
    <source>
        <dbReference type="Proteomes" id="UP001552299"/>
    </source>
</evidence>
<dbReference type="Gene3D" id="3.80.10.10">
    <property type="entry name" value="Ribonuclease Inhibitor"/>
    <property type="match status" value="1"/>
</dbReference>
<protein>
    <recommendedName>
        <fullName evidence="20">Protein kinase domain-containing protein</fullName>
    </recommendedName>
</protein>
<dbReference type="GO" id="GO:0005886">
    <property type="term" value="C:plasma membrane"/>
    <property type="evidence" value="ECO:0007669"/>
    <property type="project" value="UniProtKB-SubCell"/>
</dbReference>
<evidence type="ECO:0000256" key="12">
    <source>
        <dbReference type="ARBA" id="ARBA00022989"/>
    </source>
</evidence>
<evidence type="ECO:0000256" key="6">
    <source>
        <dbReference type="ARBA" id="ARBA00022692"/>
    </source>
</evidence>
<dbReference type="InterPro" id="IPR000719">
    <property type="entry name" value="Prot_kinase_dom"/>
</dbReference>
<dbReference type="PANTHER" id="PTHR47986:SF29">
    <property type="entry name" value="RECEPTOR PROTEIN KINASE TMK1"/>
    <property type="match status" value="1"/>
</dbReference>
<evidence type="ECO:0000256" key="14">
    <source>
        <dbReference type="ARBA" id="ARBA00023157"/>
    </source>
</evidence>
<keyword evidence="6 19" id="KW-0812">Transmembrane</keyword>
<evidence type="ECO:0000256" key="17">
    <source>
        <dbReference type="PROSITE-ProRule" id="PRU10141"/>
    </source>
</evidence>
<dbReference type="PROSITE" id="PS00107">
    <property type="entry name" value="PROTEIN_KINASE_ATP"/>
    <property type="match status" value="1"/>
</dbReference>
<dbReference type="FunFam" id="3.30.200.20:FF:000226">
    <property type="entry name" value="receptor protein kinase TMK1"/>
    <property type="match status" value="1"/>
</dbReference>
<gene>
    <name evidence="21" type="ORF">M5K25_012209</name>
</gene>
<comment type="caution">
    <text evidence="21">The sequence shown here is derived from an EMBL/GenBank/DDBJ whole genome shotgun (WGS) entry which is preliminary data.</text>
</comment>
<dbReference type="InterPro" id="IPR001611">
    <property type="entry name" value="Leu-rich_rpt"/>
</dbReference>
<evidence type="ECO:0000256" key="10">
    <source>
        <dbReference type="ARBA" id="ARBA00022777"/>
    </source>
</evidence>
<dbReference type="Pfam" id="PF07714">
    <property type="entry name" value="PK_Tyr_Ser-Thr"/>
    <property type="match status" value="1"/>
</dbReference>